<dbReference type="Proteomes" id="UP000248917">
    <property type="component" value="Unassembled WGS sequence"/>
</dbReference>
<evidence type="ECO:0000313" key="3">
    <source>
        <dbReference type="Proteomes" id="UP000248917"/>
    </source>
</evidence>
<gene>
    <name evidence="2" type="ORF">CLV31_10231</name>
</gene>
<dbReference type="RefSeq" id="WP_111391304.1">
    <property type="nucleotide sequence ID" value="NZ_QKTX01000002.1"/>
</dbReference>
<dbReference type="PIRSF" id="PIRSF005902">
    <property type="entry name" value="DNase_TatD"/>
    <property type="match status" value="1"/>
</dbReference>
<sequence>MSYWDFHTHQADSSGAIFNASLNQIPLKGFFSAGLHPWFLSNAWKEDFGHLEQLALSQNRLLAVGESGFDRLKGPELSMQKEAFSAQAQLAKALDIPLILHCVRGHDLLLAYLKSTKPLPQIIWHGWNLKPDLGRQLLEYPVYFSFGKHILKPESNASQWLEECPSDRIFLETDDSGLEISSVYRAASLILRLPVEEVAKLTLTNWNRISKRKINE</sequence>
<keyword evidence="1" id="KW-0479">Metal-binding</keyword>
<name>A0A326RV40_9BACT</name>
<dbReference type="OrthoDB" id="664222at2"/>
<dbReference type="InterPro" id="IPR032466">
    <property type="entry name" value="Metal_Hydrolase"/>
</dbReference>
<evidence type="ECO:0000256" key="1">
    <source>
        <dbReference type="PIRSR" id="PIRSR005902-1"/>
    </source>
</evidence>
<dbReference type="Pfam" id="PF01026">
    <property type="entry name" value="TatD_DNase"/>
    <property type="match status" value="1"/>
</dbReference>
<dbReference type="SUPFAM" id="SSF51556">
    <property type="entry name" value="Metallo-dependent hydrolases"/>
    <property type="match status" value="1"/>
</dbReference>
<accession>A0A326RV40</accession>
<evidence type="ECO:0000313" key="2">
    <source>
        <dbReference type="EMBL" id="PZV86136.1"/>
    </source>
</evidence>
<feature type="binding site" evidence="1">
    <location>
        <position position="66"/>
    </location>
    <ligand>
        <name>a divalent metal cation</name>
        <dbReference type="ChEBI" id="CHEBI:60240"/>
        <label>1</label>
    </ligand>
</feature>
<dbReference type="PANTHER" id="PTHR47176">
    <property type="entry name" value="OSJNBA0020J04.13 PROTEIN"/>
    <property type="match status" value="1"/>
</dbReference>
<comment type="caution">
    <text evidence="2">The sequence shown here is derived from an EMBL/GenBank/DDBJ whole genome shotgun (WGS) entry which is preliminary data.</text>
</comment>
<dbReference type="GO" id="GO:0046872">
    <property type="term" value="F:metal ion binding"/>
    <property type="evidence" value="ECO:0007669"/>
    <property type="project" value="UniProtKB-KW"/>
</dbReference>
<reference evidence="2 3" key="1">
    <citation type="submission" date="2018-06" db="EMBL/GenBank/DDBJ databases">
        <title>Genomic Encyclopedia of Archaeal and Bacterial Type Strains, Phase II (KMG-II): from individual species to whole genera.</title>
        <authorList>
            <person name="Goeker M."/>
        </authorList>
    </citation>
    <scope>NUCLEOTIDE SEQUENCE [LARGE SCALE GENOMIC DNA]</scope>
    <source>
        <strain evidence="2 3">T4</strain>
    </source>
</reference>
<feature type="binding site" evidence="1">
    <location>
        <position position="101"/>
    </location>
    <ligand>
        <name>a divalent metal cation</name>
        <dbReference type="ChEBI" id="CHEBI:60240"/>
        <label>2</label>
    </ligand>
</feature>
<feature type="binding site" evidence="1">
    <location>
        <position position="174"/>
    </location>
    <ligand>
        <name>a divalent metal cation</name>
        <dbReference type="ChEBI" id="CHEBI:60240"/>
        <label>1</label>
    </ligand>
</feature>
<dbReference type="Gene3D" id="3.20.20.140">
    <property type="entry name" value="Metal-dependent hydrolases"/>
    <property type="match status" value="1"/>
</dbReference>
<feature type="binding site" evidence="1">
    <location>
        <position position="125"/>
    </location>
    <ligand>
        <name>a divalent metal cation</name>
        <dbReference type="ChEBI" id="CHEBI:60240"/>
        <label>2</label>
    </ligand>
</feature>
<keyword evidence="3" id="KW-1185">Reference proteome</keyword>
<organism evidence="2 3">
    <name type="scientific">Algoriphagus aquaeductus</name>
    <dbReference type="NCBI Taxonomy" id="475299"/>
    <lineage>
        <taxon>Bacteria</taxon>
        <taxon>Pseudomonadati</taxon>
        <taxon>Bacteroidota</taxon>
        <taxon>Cytophagia</taxon>
        <taxon>Cytophagales</taxon>
        <taxon>Cyclobacteriaceae</taxon>
        <taxon>Algoriphagus</taxon>
    </lineage>
</organism>
<proteinExistence type="predicted"/>
<dbReference type="AlphaFoldDB" id="A0A326RV40"/>
<protein>
    <submittedName>
        <fullName evidence="2">TatD DNase family protein</fullName>
    </submittedName>
</protein>
<dbReference type="PANTHER" id="PTHR47176:SF1">
    <property type="entry name" value="OS04G0577500 PROTEIN"/>
    <property type="match status" value="1"/>
</dbReference>
<dbReference type="EMBL" id="QKTX01000002">
    <property type="protein sequence ID" value="PZV86136.1"/>
    <property type="molecule type" value="Genomic_DNA"/>
</dbReference>
<dbReference type="GO" id="GO:0016788">
    <property type="term" value="F:hydrolase activity, acting on ester bonds"/>
    <property type="evidence" value="ECO:0007669"/>
    <property type="project" value="InterPro"/>
</dbReference>
<dbReference type="InterPro" id="IPR001130">
    <property type="entry name" value="TatD-like"/>
</dbReference>